<name>A0A2T2MZV9_CORCC</name>
<protein>
    <submittedName>
        <fullName evidence="1">Uncharacterized protein</fullName>
    </submittedName>
</protein>
<sequence length="85" mass="9648">MAHPPPQGLRDGSWIDIENFYTHGFHGDPAILLDSRCWHTASLNFQRLSVAKIDKDTIPSAEEVLVQVILGLYELSREYVRNARA</sequence>
<reference evidence="1 2" key="1">
    <citation type="journal article" date="2018" name="Front. Microbiol.">
        <title>Genome-Wide Analysis of Corynespora cassiicola Leaf Fall Disease Putative Effectors.</title>
        <authorList>
            <person name="Lopez D."/>
            <person name="Ribeiro S."/>
            <person name="Label P."/>
            <person name="Fumanal B."/>
            <person name="Venisse J.S."/>
            <person name="Kohler A."/>
            <person name="de Oliveira R.R."/>
            <person name="Labutti K."/>
            <person name="Lipzen A."/>
            <person name="Lail K."/>
            <person name="Bauer D."/>
            <person name="Ohm R.A."/>
            <person name="Barry K.W."/>
            <person name="Spatafora J."/>
            <person name="Grigoriev I.V."/>
            <person name="Martin F.M."/>
            <person name="Pujade-Renaud V."/>
        </authorList>
    </citation>
    <scope>NUCLEOTIDE SEQUENCE [LARGE SCALE GENOMIC DNA]</scope>
    <source>
        <strain evidence="1 2">Philippines</strain>
    </source>
</reference>
<dbReference type="Proteomes" id="UP000240883">
    <property type="component" value="Unassembled WGS sequence"/>
</dbReference>
<organism evidence="1 2">
    <name type="scientific">Corynespora cassiicola Philippines</name>
    <dbReference type="NCBI Taxonomy" id="1448308"/>
    <lineage>
        <taxon>Eukaryota</taxon>
        <taxon>Fungi</taxon>
        <taxon>Dikarya</taxon>
        <taxon>Ascomycota</taxon>
        <taxon>Pezizomycotina</taxon>
        <taxon>Dothideomycetes</taxon>
        <taxon>Pleosporomycetidae</taxon>
        <taxon>Pleosporales</taxon>
        <taxon>Corynesporascaceae</taxon>
        <taxon>Corynespora</taxon>
    </lineage>
</organism>
<dbReference type="OrthoDB" id="3525185at2759"/>
<evidence type="ECO:0000313" key="1">
    <source>
        <dbReference type="EMBL" id="PSN58731.1"/>
    </source>
</evidence>
<accession>A0A2T2MZV9</accession>
<dbReference type="EMBL" id="KZ678207">
    <property type="protein sequence ID" value="PSN58731.1"/>
    <property type="molecule type" value="Genomic_DNA"/>
</dbReference>
<proteinExistence type="predicted"/>
<evidence type="ECO:0000313" key="2">
    <source>
        <dbReference type="Proteomes" id="UP000240883"/>
    </source>
</evidence>
<gene>
    <name evidence="1" type="ORF">BS50DRAFT_641526</name>
</gene>
<keyword evidence="2" id="KW-1185">Reference proteome</keyword>
<dbReference type="AlphaFoldDB" id="A0A2T2MZV9"/>